<dbReference type="CDD" id="cd00090">
    <property type="entry name" value="HTH_ARSR"/>
    <property type="match status" value="1"/>
</dbReference>
<dbReference type="Proteomes" id="UP000481252">
    <property type="component" value="Unassembled WGS sequence"/>
</dbReference>
<dbReference type="InterPro" id="IPR001845">
    <property type="entry name" value="HTH_ArsR_DNA-bd_dom"/>
</dbReference>
<dbReference type="PANTHER" id="PTHR39168">
    <property type="entry name" value="TRANSCRIPTIONAL REGULATOR-RELATED"/>
    <property type="match status" value="1"/>
</dbReference>
<dbReference type="SMART" id="SM00418">
    <property type="entry name" value="HTH_ARSR"/>
    <property type="match status" value="1"/>
</dbReference>
<feature type="domain" description="HTH arsR-type" evidence="1">
    <location>
        <begin position="1"/>
        <end position="94"/>
    </location>
</feature>
<evidence type="ECO:0000313" key="2">
    <source>
        <dbReference type="EMBL" id="NGN44112.1"/>
    </source>
</evidence>
<gene>
    <name evidence="2" type="ORF">G6N74_23880</name>
</gene>
<dbReference type="GO" id="GO:0046686">
    <property type="term" value="P:response to cadmium ion"/>
    <property type="evidence" value="ECO:0007669"/>
    <property type="project" value="TreeGrafter"/>
</dbReference>
<dbReference type="EMBL" id="JAAKZG010000013">
    <property type="protein sequence ID" value="NGN44112.1"/>
    <property type="molecule type" value="Genomic_DNA"/>
</dbReference>
<accession>A0A7C9VG15</accession>
<dbReference type="GO" id="GO:0003700">
    <property type="term" value="F:DNA-binding transcription factor activity"/>
    <property type="evidence" value="ECO:0007669"/>
    <property type="project" value="InterPro"/>
</dbReference>
<reference evidence="2 3" key="1">
    <citation type="submission" date="2020-02" db="EMBL/GenBank/DDBJ databases">
        <title>Genome sequence of the type strain CGMCC 1.15528 of Mesorhizobium zhangyense.</title>
        <authorList>
            <person name="Gao J."/>
            <person name="Sun J."/>
        </authorList>
    </citation>
    <scope>NUCLEOTIDE SEQUENCE [LARGE SCALE GENOMIC DNA]</scope>
    <source>
        <strain evidence="2 3">CGMCC 1.15528</strain>
    </source>
</reference>
<dbReference type="InterPro" id="IPR052543">
    <property type="entry name" value="HTH_Metal-responsive_Reg"/>
</dbReference>
<dbReference type="PANTHER" id="PTHR39168:SF1">
    <property type="entry name" value="TRANSCRIPTIONAL REGULATORY PROTEIN"/>
    <property type="match status" value="1"/>
</dbReference>
<dbReference type="AlphaFoldDB" id="A0A7C9VG15"/>
<dbReference type="PROSITE" id="PS50987">
    <property type="entry name" value="HTH_ARSR_2"/>
    <property type="match status" value="1"/>
</dbReference>
<dbReference type="InterPro" id="IPR011991">
    <property type="entry name" value="ArsR-like_HTH"/>
</dbReference>
<protein>
    <submittedName>
        <fullName evidence="2">Winged helix-turn-helix transcriptional regulator</fullName>
    </submittedName>
</protein>
<keyword evidence="3" id="KW-1185">Reference proteome</keyword>
<evidence type="ECO:0000259" key="1">
    <source>
        <dbReference type="PROSITE" id="PS50987"/>
    </source>
</evidence>
<name>A0A7C9VG15_9HYPH</name>
<comment type="caution">
    <text evidence="2">The sequence shown here is derived from an EMBL/GenBank/DDBJ whole genome shotgun (WGS) entry which is preliminary data.</text>
</comment>
<dbReference type="GO" id="GO:0010288">
    <property type="term" value="P:response to lead ion"/>
    <property type="evidence" value="ECO:0007669"/>
    <property type="project" value="TreeGrafter"/>
</dbReference>
<dbReference type="InterPro" id="IPR036388">
    <property type="entry name" value="WH-like_DNA-bd_sf"/>
</dbReference>
<dbReference type="InterPro" id="IPR036390">
    <property type="entry name" value="WH_DNA-bd_sf"/>
</dbReference>
<dbReference type="GO" id="GO:0097063">
    <property type="term" value="F:cadmium ion sensor activity"/>
    <property type="evidence" value="ECO:0007669"/>
    <property type="project" value="TreeGrafter"/>
</dbReference>
<dbReference type="GO" id="GO:0032791">
    <property type="term" value="F:lead ion binding"/>
    <property type="evidence" value="ECO:0007669"/>
    <property type="project" value="TreeGrafter"/>
</dbReference>
<dbReference type="GO" id="GO:0003677">
    <property type="term" value="F:DNA binding"/>
    <property type="evidence" value="ECO:0007669"/>
    <property type="project" value="TreeGrafter"/>
</dbReference>
<dbReference type="RefSeq" id="WP_165120514.1">
    <property type="nucleotide sequence ID" value="NZ_JAAKZG010000013.1"/>
</dbReference>
<evidence type="ECO:0000313" key="3">
    <source>
        <dbReference type="Proteomes" id="UP000481252"/>
    </source>
</evidence>
<organism evidence="2 3">
    <name type="scientific">Mesorhizobium zhangyense</name>
    <dbReference type="NCBI Taxonomy" id="1776730"/>
    <lineage>
        <taxon>Bacteria</taxon>
        <taxon>Pseudomonadati</taxon>
        <taxon>Pseudomonadota</taxon>
        <taxon>Alphaproteobacteria</taxon>
        <taxon>Hyphomicrobiales</taxon>
        <taxon>Phyllobacteriaceae</taxon>
        <taxon>Mesorhizobium</taxon>
    </lineage>
</organism>
<dbReference type="Gene3D" id="1.10.10.10">
    <property type="entry name" value="Winged helix-like DNA-binding domain superfamily/Winged helix DNA-binding domain"/>
    <property type="match status" value="1"/>
</dbReference>
<dbReference type="Pfam" id="PF12840">
    <property type="entry name" value="HTH_20"/>
    <property type="match status" value="1"/>
</dbReference>
<dbReference type="SUPFAM" id="SSF46785">
    <property type="entry name" value="Winged helix' DNA-binding domain"/>
    <property type="match status" value="1"/>
</dbReference>
<proteinExistence type="predicted"/>
<sequence length="226" mass="24129">MKNGPDIARIASLVGDPARANMLTALMGGGALTASELALEAGVTVQTASSHLSKLMEGGLLSLAAQGRHRYYGLASTQVAGMLESIMGVAATSGPQRVRPGPRDATMREARICYDHLAGDHAVAMLDGFLARKILIRDGDKITMGKACAGYFQAVGIEPETLKKSRRQVCRACLDWSVRRSHLAGTLGAAIFDKILAEKWARRDAESRAVVFSPSGKREFEKAFLG</sequence>